<dbReference type="GO" id="GO:0006974">
    <property type="term" value="P:DNA damage response"/>
    <property type="evidence" value="ECO:0007669"/>
    <property type="project" value="TreeGrafter"/>
</dbReference>
<keyword evidence="3" id="KW-1185">Reference proteome</keyword>
<reference evidence="2 3" key="1">
    <citation type="submission" date="2018-06" db="EMBL/GenBank/DDBJ databases">
        <title>Genomic Encyclopedia of Archaeal and Bacterial Type Strains, Phase II (KMG-II): from individual species to whole genera.</title>
        <authorList>
            <person name="Goeker M."/>
        </authorList>
    </citation>
    <scope>NUCLEOTIDE SEQUENCE [LARGE SCALE GENOMIC DNA]</scope>
    <source>
        <strain evidence="2 3">CFPB 3232</strain>
    </source>
</reference>
<dbReference type="AlphaFoldDB" id="A0A328ZF39"/>
<feature type="chain" id="PRO_5016291176" evidence="1">
    <location>
        <begin position="23"/>
        <end position="239"/>
    </location>
</feature>
<evidence type="ECO:0000313" key="3">
    <source>
        <dbReference type="Proteomes" id="UP000248856"/>
    </source>
</evidence>
<dbReference type="OrthoDB" id="7062395at2"/>
<dbReference type="Gene3D" id="3.30.70.2970">
    <property type="entry name" value="Protein of unknown function (DUF541), domain 2"/>
    <property type="match status" value="1"/>
</dbReference>
<dbReference type="Gene3D" id="3.30.110.170">
    <property type="entry name" value="Protein of unknown function (DUF541), domain 1"/>
    <property type="match status" value="1"/>
</dbReference>
<dbReference type="PANTHER" id="PTHR34387">
    <property type="entry name" value="SLR1258 PROTEIN"/>
    <property type="match status" value="1"/>
</dbReference>
<gene>
    <name evidence="2" type="ORF">AX018_100850</name>
</gene>
<dbReference type="PANTHER" id="PTHR34387:SF1">
    <property type="entry name" value="PERIPLASMIC IMMUNOGENIC PROTEIN"/>
    <property type="match status" value="1"/>
</dbReference>
<evidence type="ECO:0000313" key="2">
    <source>
        <dbReference type="EMBL" id="RAR84960.1"/>
    </source>
</evidence>
<protein>
    <submittedName>
        <fullName evidence="2">Putative secreted protein</fullName>
    </submittedName>
</protein>
<accession>A0A328ZF39</accession>
<name>A0A328ZF39_9BURK</name>
<dbReference type="EMBL" id="QLTA01000008">
    <property type="protein sequence ID" value="RAR84960.1"/>
    <property type="molecule type" value="Genomic_DNA"/>
</dbReference>
<comment type="caution">
    <text evidence="2">The sequence shown here is derived from an EMBL/GenBank/DDBJ whole genome shotgun (WGS) entry which is preliminary data.</text>
</comment>
<organism evidence="2 3">
    <name type="scientific">Paracidovorax anthurii</name>
    <dbReference type="NCBI Taxonomy" id="78229"/>
    <lineage>
        <taxon>Bacteria</taxon>
        <taxon>Pseudomonadati</taxon>
        <taxon>Pseudomonadota</taxon>
        <taxon>Betaproteobacteria</taxon>
        <taxon>Burkholderiales</taxon>
        <taxon>Comamonadaceae</taxon>
        <taxon>Paracidovorax</taxon>
    </lineage>
</organism>
<dbReference type="Proteomes" id="UP000248856">
    <property type="component" value="Unassembled WGS sequence"/>
</dbReference>
<sequence length="239" mass="24801">MRVFARLIASCALAACAGTAFAQAAAAPPAPQNVLQLSASGAVEVQQDLLVLTLAATREGADASAIQAQLKQVLDAALAEAKRSAQPNQMDVRTGRFGLSPRYGKDGKIAAWQGRAELILQGRDFARITAAAGRIQSMPISQVAFELSSEARARVEGEAQTRAIEQFKARAGELAKGFGFSGYTLREVAVHGNEMVPGNSVTLMGAMAKSAMASADAPVPVEAGKAQVVVNVSGSVQLH</sequence>
<dbReference type="InterPro" id="IPR007497">
    <property type="entry name" value="SIMPL/DUF541"/>
</dbReference>
<dbReference type="InterPro" id="IPR052022">
    <property type="entry name" value="26kDa_periplasmic_antigen"/>
</dbReference>
<proteinExistence type="predicted"/>
<dbReference type="Pfam" id="PF04402">
    <property type="entry name" value="SIMPL"/>
    <property type="match status" value="1"/>
</dbReference>
<dbReference type="RefSeq" id="WP_111876387.1">
    <property type="nucleotide sequence ID" value="NZ_CBCSGC010000036.1"/>
</dbReference>
<feature type="signal peptide" evidence="1">
    <location>
        <begin position="1"/>
        <end position="22"/>
    </location>
</feature>
<evidence type="ECO:0000256" key="1">
    <source>
        <dbReference type="SAM" id="SignalP"/>
    </source>
</evidence>
<keyword evidence="1" id="KW-0732">Signal</keyword>